<keyword evidence="1" id="KW-1133">Transmembrane helix</keyword>
<feature type="transmembrane region" description="Helical" evidence="1">
    <location>
        <begin position="520"/>
        <end position="540"/>
    </location>
</feature>
<feature type="transmembrane region" description="Helical" evidence="1">
    <location>
        <begin position="293"/>
        <end position="318"/>
    </location>
</feature>
<dbReference type="KEGG" id="dak:DaAHT2_0338"/>
<dbReference type="InParanoid" id="D6Z6T5"/>
<keyword evidence="3" id="KW-1185">Reference proteome</keyword>
<evidence type="ECO:0000313" key="3">
    <source>
        <dbReference type="Proteomes" id="UP000001508"/>
    </source>
</evidence>
<dbReference type="InterPro" id="IPR005625">
    <property type="entry name" value="PepSY-ass_TM"/>
</dbReference>
<protein>
    <submittedName>
        <fullName evidence="2">PepSY-associated TM helix domain protein</fullName>
    </submittedName>
</protein>
<keyword evidence="1" id="KW-0812">Transmembrane</keyword>
<dbReference type="Proteomes" id="UP000001508">
    <property type="component" value="Chromosome"/>
</dbReference>
<dbReference type="eggNOG" id="COG3182">
    <property type="taxonomic scope" value="Bacteria"/>
</dbReference>
<proteinExistence type="predicted"/>
<reference evidence="3" key="1">
    <citation type="submission" date="2010-02" db="EMBL/GenBank/DDBJ databases">
        <title>Complete sequence of Desulfurivibrio alkaliphilus AHT2.</title>
        <authorList>
            <consortium name="US DOE Joint Genome Institute"/>
            <person name="Pitluck S."/>
            <person name="Chertkov O."/>
            <person name="Detter J.C."/>
            <person name="Han C."/>
            <person name="Tapia R."/>
            <person name="Larimer F."/>
            <person name="Land M."/>
            <person name="Hauser L."/>
            <person name="Kyrpides N."/>
            <person name="Mikhailova N."/>
            <person name="Sorokin D.Y."/>
            <person name="Muyzer G."/>
            <person name="Woyke T."/>
        </authorList>
    </citation>
    <scope>NUCLEOTIDE SEQUENCE [LARGE SCALE GENOMIC DNA]</scope>
    <source>
        <strain evidence="3">DSM 19089 / UNIQEM U267 / AHT2</strain>
    </source>
</reference>
<accession>D6Z6T5</accession>
<dbReference type="PANTHER" id="PTHR34219">
    <property type="entry name" value="IRON-REGULATED INNER MEMBRANE PROTEIN-RELATED"/>
    <property type="match status" value="1"/>
</dbReference>
<dbReference type="EMBL" id="CP001940">
    <property type="protein sequence ID" value="ADH85044.1"/>
    <property type="molecule type" value="Genomic_DNA"/>
</dbReference>
<keyword evidence="1" id="KW-0472">Membrane</keyword>
<dbReference type="RefSeq" id="WP_013162575.1">
    <property type="nucleotide sequence ID" value="NC_014216.1"/>
</dbReference>
<evidence type="ECO:0000256" key="1">
    <source>
        <dbReference type="SAM" id="Phobius"/>
    </source>
</evidence>
<evidence type="ECO:0000313" key="2">
    <source>
        <dbReference type="EMBL" id="ADH85044.1"/>
    </source>
</evidence>
<gene>
    <name evidence="2" type="ordered locus">DaAHT2_0338</name>
</gene>
<dbReference type="HOGENOM" id="CLU_540431_0_0_7"/>
<name>D6Z6T5_DESAT</name>
<feature type="transmembrane region" description="Helical" evidence="1">
    <location>
        <begin position="250"/>
        <end position="272"/>
    </location>
</feature>
<sequence length="549" mass="60989">MSFIFRFIFRVSKTLHKYFGLLLLIYLLPMGLSGLLLNNPGPISSLSVPWAVTPDNYQPRNWNRMYLRAGTIIGDDWFLAGKPGVVHSPDGGRTFTMLDQGFPATPYRRDTLGLLVLPPPPGAETASPQVEGNQGPALELLAATRSGLYHQPPRQPWQAVELPGARGEAVVDIVATDRELVAFTRSGAYRSPLPAHDRPSGAAPSAAKGTYRFTAADLAAAPTTQPRPVPWFRILHDMHNGDIIGPAGKWLLDLVAVALIFLSLSALVIWYVPWRSRWLKKWRRRPGRVFTFCWPWHLKIGVYAMAFLVILGVSGALVRPPLLIALAPYSLSQDHPLLAFSPRSDDFGGNIQKALYLSDSDQILLATQGGFFQGPADFSHPFSPRRVPVPIHGMGVTVLAEMEPGMILVGSFMGLYLWEEASGRTQRLPRPGLVGGNPYMSNDLLSAVVMEQVPAGAGTGQWPRFRVDYHDGLMATDPRDYRRPPPMPAEIGRDTPMSLWHWLFELHNGRIFEKWLGMSYMLIVPIGGVGLLLLSLTGLYDWFYRRKRS</sequence>
<dbReference type="OrthoDB" id="1111139at2"/>
<dbReference type="Pfam" id="PF03929">
    <property type="entry name" value="PepSY_TM"/>
    <property type="match status" value="1"/>
</dbReference>
<dbReference type="AlphaFoldDB" id="D6Z6T5"/>
<organism evidence="2 3">
    <name type="scientific">Desulfurivibrio alkaliphilus (strain DSM 19089 / UNIQEM U267 / AHT2)</name>
    <dbReference type="NCBI Taxonomy" id="589865"/>
    <lineage>
        <taxon>Bacteria</taxon>
        <taxon>Pseudomonadati</taxon>
        <taxon>Thermodesulfobacteriota</taxon>
        <taxon>Desulfobulbia</taxon>
        <taxon>Desulfobulbales</taxon>
        <taxon>Desulfobulbaceae</taxon>
        <taxon>Desulfurivibrio</taxon>
    </lineage>
</organism>